<keyword evidence="2" id="KW-0732">Signal</keyword>
<feature type="compositionally biased region" description="Pro residues" evidence="1">
    <location>
        <begin position="162"/>
        <end position="172"/>
    </location>
</feature>
<dbReference type="Proteomes" id="UP000799776">
    <property type="component" value="Unassembled WGS sequence"/>
</dbReference>
<organism evidence="3 4">
    <name type="scientific">Saccharata proteae CBS 121410</name>
    <dbReference type="NCBI Taxonomy" id="1314787"/>
    <lineage>
        <taxon>Eukaryota</taxon>
        <taxon>Fungi</taxon>
        <taxon>Dikarya</taxon>
        <taxon>Ascomycota</taxon>
        <taxon>Pezizomycotina</taxon>
        <taxon>Dothideomycetes</taxon>
        <taxon>Dothideomycetes incertae sedis</taxon>
        <taxon>Botryosphaeriales</taxon>
        <taxon>Saccharataceae</taxon>
        <taxon>Saccharata</taxon>
    </lineage>
</organism>
<evidence type="ECO:0000313" key="4">
    <source>
        <dbReference type="Proteomes" id="UP000799776"/>
    </source>
</evidence>
<feature type="compositionally biased region" description="Basic residues" evidence="1">
    <location>
        <begin position="201"/>
        <end position="212"/>
    </location>
</feature>
<name>A0A9P4HN31_9PEZI</name>
<evidence type="ECO:0000256" key="1">
    <source>
        <dbReference type="SAM" id="MobiDB-lite"/>
    </source>
</evidence>
<feature type="signal peptide" evidence="2">
    <location>
        <begin position="1"/>
        <end position="27"/>
    </location>
</feature>
<sequence>MFTLLLAFSVFVVGLVVVDLHLGSTEARRSVQTARAAGVFHRKEGYVYGILAQGWNGMQDTVDDRQERMDAQKAWHAQILEDFLAKRQMAKLNNSRITSYEIDIEKQSPEGLVEKSVGVEVCCTAVGGVRLGQVDEETLCDSSVDDVSDLWEQRMRIMSFPKPQPPDPPPVLPSYTQLNSQPQPRQPANNVAAAETPRERRIVRRRAFHSSA</sequence>
<accession>A0A9P4HN31</accession>
<evidence type="ECO:0000256" key="2">
    <source>
        <dbReference type="SAM" id="SignalP"/>
    </source>
</evidence>
<feature type="region of interest" description="Disordered" evidence="1">
    <location>
        <begin position="159"/>
        <end position="212"/>
    </location>
</feature>
<feature type="chain" id="PRO_5040249764" description="Flp pilus-assembly TadG-like N-terminal domain-containing protein" evidence="2">
    <location>
        <begin position="28"/>
        <end position="212"/>
    </location>
</feature>
<gene>
    <name evidence="3" type="ORF">K490DRAFT_60153</name>
</gene>
<keyword evidence="4" id="KW-1185">Reference proteome</keyword>
<evidence type="ECO:0008006" key="5">
    <source>
        <dbReference type="Google" id="ProtNLM"/>
    </source>
</evidence>
<dbReference type="AlphaFoldDB" id="A0A9P4HN31"/>
<protein>
    <recommendedName>
        <fullName evidence="5">Flp pilus-assembly TadG-like N-terminal domain-containing protein</fullName>
    </recommendedName>
</protein>
<evidence type="ECO:0000313" key="3">
    <source>
        <dbReference type="EMBL" id="KAF2083827.1"/>
    </source>
</evidence>
<proteinExistence type="predicted"/>
<feature type="compositionally biased region" description="Polar residues" evidence="1">
    <location>
        <begin position="174"/>
        <end position="189"/>
    </location>
</feature>
<reference evidence="3" key="1">
    <citation type="journal article" date="2020" name="Stud. Mycol.">
        <title>101 Dothideomycetes genomes: a test case for predicting lifestyles and emergence of pathogens.</title>
        <authorList>
            <person name="Haridas S."/>
            <person name="Albert R."/>
            <person name="Binder M."/>
            <person name="Bloem J."/>
            <person name="Labutti K."/>
            <person name="Salamov A."/>
            <person name="Andreopoulos B."/>
            <person name="Baker S."/>
            <person name="Barry K."/>
            <person name="Bills G."/>
            <person name="Bluhm B."/>
            <person name="Cannon C."/>
            <person name="Castanera R."/>
            <person name="Culley D."/>
            <person name="Daum C."/>
            <person name="Ezra D."/>
            <person name="Gonzalez J."/>
            <person name="Henrissat B."/>
            <person name="Kuo A."/>
            <person name="Liang C."/>
            <person name="Lipzen A."/>
            <person name="Lutzoni F."/>
            <person name="Magnuson J."/>
            <person name="Mondo S."/>
            <person name="Nolan M."/>
            <person name="Ohm R."/>
            <person name="Pangilinan J."/>
            <person name="Park H.-J."/>
            <person name="Ramirez L."/>
            <person name="Alfaro M."/>
            <person name="Sun H."/>
            <person name="Tritt A."/>
            <person name="Yoshinaga Y."/>
            <person name="Zwiers L.-H."/>
            <person name="Turgeon B."/>
            <person name="Goodwin S."/>
            <person name="Spatafora J."/>
            <person name="Crous P."/>
            <person name="Grigoriev I."/>
        </authorList>
    </citation>
    <scope>NUCLEOTIDE SEQUENCE</scope>
    <source>
        <strain evidence="3">CBS 121410</strain>
    </source>
</reference>
<dbReference type="EMBL" id="ML978756">
    <property type="protein sequence ID" value="KAF2083827.1"/>
    <property type="molecule type" value="Genomic_DNA"/>
</dbReference>
<comment type="caution">
    <text evidence="3">The sequence shown here is derived from an EMBL/GenBank/DDBJ whole genome shotgun (WGS) entry which is preliminary data.</text>
</comment>